<evidence type="ECO:0000313" key="1">
    <source>
        <dbReference type="EMBL" id="QTA88719.1"/>
    </source>
</evidence>
<protein>
    <submittedName>
        <fullName evidence="1">Uncharacterized protein</fullName>
    </submittedName>
</protein>
<evidence type="ECO:0000313" key="2">
    <source>
        <dbReference type="Proteomes" id="UP000663722"/>
    </source>
</evidence>
<organism evidence="1 2">
    <name type="scientific">Desulfonema magnum</name>
    <dbReference type="NCBI Taxonomy" id="45655"/>
    <lineage>
        <taxon>Bacteria</taxon>
        <taxon>Pseudomonadati</taxon>
        <taxon>Thermodesulfobacteriota</taxon>
        <taxon>Desulfobacteria</taxon>
        <taxon>Desulfobacterales</taxon>
        <taxon>Desulfococcaceae</taxon>
        <taxon>Desulfonema</taxon>
    </lineage>
</organism>
<gene>
    <name evidence="1" type="ORF">dnm_047660</name>
</gene>
<sequence length="88" mass="9921">MGLSKFYGNFRYIISADRKVSGLCGGSRRNTAFPRTGHPSVPEKAGFLCRPSSLSCTARKFFDLLNMRDSDRGGRDKVKPVLWAYIRM</sequence>
<dbReference type="KEGG" id="dmm:dnm_047660"/>
<accession>A0A975BPD2</accession>
<dbReference type="AlphaFoldDB" id="A0A975BPD2"/>
<reference evidence="1" key="1">
    <citation type="journal article" date="2021" name="Microb. Physiol.">
        <title>Proteogenomic Insights into the Physiology of Marine, Sulfate-Reducing, Filamentous Desulfonema limicola and Desulfonema magnum.</title>
        <authorList>
            <person name="Schnaars V."/>
            <person name="Wohlbrand L."/>
            <person name="Scheve S."/>
            <person name="Hinrichs C."/>
            <person name="Reinhardt R."/>
            <person name="Rabus R."/>
        </authorList>
    </citation>
    <scope>NUCLEOTIDE SEQUENCE</scope>
    <source>
        <strain evidence="1">4be13</strain>
    </source>
</reference>
<name>A0A975BPD2_9BACT</name>
<keyword evidence="2" id="KW-1185">Reference proteome</keyword>
<dbReference type="Proteomes" id="UP000663722">
    <property type="component" value="Chromosome"/>
</dbReference>
<dbReference type="EMBL" id="CP061800">
    <property type="protein sequence ID" value="QTA88719.1"/>
    <property type="molecule type" value="Genomic_DNA"/>
</dbReference>
<proteinExistence type="predicted"/>